<keyword evidence="2" id="KW-1185">Reference proteome</keyword>
<name>A0ACA9QJR9_9GLOM</name>
<reference evidence="1" key="1">
    <citation type="submission" date="2021-06" db="EMBL/GenBank/DDBJ databases">
        <authorList>
            <person name="Kallberg Y."/>
            <person name="Tangrot J."/>
            <person name="Rosling A."/>
        </authorList>
    </citation>
    <scope>NUCLEOTIDE SEQUENCE</scope>
    <source>
        <strain evidence="1">MA461A</strain>
    </source>
</reference>
<dbReference type="EMBL" id="CAJVQC010033652">
    <property type="protein sequence ID" value="CAG8754507.1"/>
    <property type="molecule type" value="Genomic_DNA"/>
</dbReference>
<evidence type="ECO:0000313" key="2">
    <source>
        <dbReference type="Proteomes" id="UP000789920"/>
    </source>
</evidence>
<feature type="non-terminal residue" evidence="1">
    <location>
        <position position="294"/>
    </location>
</feature>
<organism evidence="1 2">
    <name type="scientific">Racocetra persica</name>
    <dbReference type="NCBI Taxonomy" id="160502"/>
    <lineage>
        <taxon>Eukaryota</taxon>
        <taxon>Fungi</taxon>
        <taxon>Fungi incertae sedis</taxon>
        <taxon>Mucoromycota</taxon>
        <taxon>Glomeromycotina</taxon>
        <taxon>Glomeromycetes</taxon>
        <taxon>Diversisporales</taxon>
        <taxon>Gigasporaceae</taxon>
        <taxon>Racocetra</taxon>
    </lineage>
</organism>
<sequence>QDRLDFSSSNFFKNPSVQERGEGDSQPMPKVSSLKYYTVAKEEKTRIFLSYKECEEYVKGIPGALYRSFYTKIEAQNFIDQQNIDDDLKDVLNVWTDGYCKQNGLPDAVGSIGVFFGDNDPRNLSEQLPGERQTNNRAEIYAAIRALEICDKMENLIINTDSNYVIISRDVKRPKTNFDLVNRFNDLIKERKGKTYLKHVKGHSGIYRNEKADRLAYLEKLTSNHDDEGHITEYIQIKLSDNQNALLDKECQEFLKQHKFVLDKANNIIEETTEEYLFELLYPEAKLANIKFKN</sequence>
<accession>A0ACA9QJR9</accession>
<dbReference type="Proteomes" id="UP000789920">
    <property type="component" value="Unassembled WGS sequence"/>
</dbReference>
<protein>
    <submittedName>
        <fullName evidence="1">7313_t:CDS:1</fullName>
    </submittedName>
</protein>
<proteinExistence type="predicted"/>
<feature type="non-terminal residue" evidence="1">
    <location>
        <position position="1"/>
    </location>
</feature>
<evidence type="ECO:0000313" key="1">
    <source>
        <dbReference type="EMBL" id="CAG8754507.1"/>
    </source>
</evidence>
<gene>
    <name evidence="1" type="ORF">RPERSI_LOCUS14539</name>
</gene>
<comment type="caution">
    <text evidence="1">The sequence shown here is derived from an EMBL/GenBank/DDBJ whole genome shotgun (WGS) entry which is preliminary data.</text>
</comment>